<organism evidence="1 2">
    <name type="scientific">Eumeta variegata</name>
    <name type="common">Bagworm moth</name>
    <name type="synonym">Eumeta japonica</name>
    <dbReference type="NCBI Taxonomy" id="151549"/>
    <lineage>
        <taxon>Eukaryota</taxon>
        <taxon>Metazoa</taxon>
        <taxon>Ecdysozoa</taxon>
        <taxon>Arthropoda</taxon>
        <taxon>Hexapoda</taxon>
        <taxon>Insecta</taxon>
        <taxon>Pterygota</taxon>
        <taxon>Neoptera</taxon>
        <taxon>Endopterygota</taxon>
        <taxon>Lepidoptera</taxon>
        <taxon>Glossata</taxon>
        <taxon>Ditrysia</taxon>
        <taxon>Tineoidea</taxon>
        <taxon>Psychidae</taxon>
        <taxon>Oiketicinae</taxon>
        <taxon>Eumeta</taxon>
    </lineage>
</organism>
<accession>A0A4C1WHK9</accession>
<gene>
    <name evidence="1" type="ORF">EVAR_32595_1</name>
</gene>
<reference evidence="1 2" key="1">
    <citation type="journal article" date="2019" name="Commun. Biol.">
        <title>The bagworm genome reveals a unique fibroin gene that provides high tensile strength.</title>
        <authorList>
            <person name="Kono N."/>
            <person name="Nakamura H."/>
            <person name="Ohtoshi R."/>
            <person name="Tomita M."/>
            <person name="Numata K."/>
            <person name="Arakawa K."/>
        </authorList>
    </citation>
    <scope>NUCLEOTIDE SEQUENCE [LARGE SCALE GENOMIC DNA]</scope>
</reference>
<keyword evidence="2" id="KW-1185">Reference proteome</keyword>
<sequence>MMHRSVSSGDSNAVCISIVPGDESGNYCCGPKTKRQSAQWIVPFEELPTKVKRVRSVGKIWVASFFEMTGAIILWHDLNQAQDKMLPVIGVDLIVSRF</sequence>
<proteinExistence type="predicted"/>
<evidence type="ECO:0000313" key="1">
    <source>
        <dbReference type="EMBL" id="GBP50350.1"/>
    </source>
</evidence>
<dbReference type="EMBL" id="BGZK01000564">
    <property type="protein sequence ID" value="GBP50350.1"/>
    <property type="molecule type" value="Genomic_DNA"/>
</dbReference>
<evidence type="ECO:0000313" key="2">
    <source>
        <dbReference type="Proteomes" id="UP000299102"/>
    </source>
</evidence>
<dbReference type="Proteomes" id="UP000299102">
    <property type="component" value="Unassembled WGS sequence"/>
</dbReference>
<dbReference type="OrthoDB" id="10017160at2759"/>
<dbReference type="AlphaFoldDB" id="A0A4C1WHK9"/>
<protein>
    <submittedName>
        <fullName evidence="1">Uncharacterized protein</fullName>
    </submittedName>
</protein>
<name>A0A4C1WHK9_EUMVA</name>
<comment type="caution">
    <text evidence="1">The sequence shown here is derived from an EMBL/GenBank/DDBJ whole genome shotgun (WGS) entry which is preliminary data.</text>
</comment>